<protein>
    <recommendedName>
        <fullName evidence="6">DELLA protein</fullName>
    </recommendedName>
</protein>
<evidence type="ECO:0000313" key="5">
    <source>
        <dbReference type="Proteomes" id="UP001318860"/>
    </source>
</evidence>
<dbReference type="Pfam" id="PF03514">
    <property type="entry name" value="GRAS"/>
    <property type="match status" value="2"/>
</dbReference>
<evidence type="ECO:0000256" key="2">
    <source>
        <dbReference type="ARBA" id="ARBA00023163"/>
    </source>
</evidence>
<gene>
    <name evidence="4" type="ORF">DH2020_043671</name>
</gene>
<dbReference type="InterPro" id="IPR005202">
    <property type="entry name" value="TF_GRAS"/>
</dbReference>
<feature type="short sequence motif" description="VHIID" evidence="3">
    <location>
        <begin position="274"/>
        <end position="278"/>
    </location>
</feature>
<sequence length="516" mass="58184">MGRNRNRPFGLFNATELRSAMSDQNENHRQLQNCREFFSLDDLYLDVVSPPFQSCDDEIRKIFGIESQNSDLIDAKEKGSYVSPVASFELLRKYGNKRLSLPIENSNAGSKTQSSIMSTEKIIELAVEKFIQSISQSKGIATISHPYPSSFLGHDSKEVELVQNLLLCAEKVGDKKYECSSKLLEEFDKISSSQGTPIQRLVHYFTEALYEKIDRETGTKTPKGLGKIVFSDPEALRCTSSFLIATHDKLPFSQITKFSGIQAVLDNVAEANKVHVIDLEIRLGVQYTILMQALTARHENPIQHLKITAVGTNSKTAIEETGKRLMSFAESLNLKLSFQRFAVYAFYTLRNMIASADRLEHVMRVIKNLNPCVVVVTETEGSCNSPNFVRRFVEALFFYGVFFDSLAECLKNDEKTRREAELRYFSSSIRNIVATEGGERKIRLVSINVWRAFFARFGLVEIELSMSSVYQANMMRQSFPCGSLCTLGMIGKCLAVGWKGTPLSTLSAWKFKQNLI</sequence>
<reference evidence="4 5" key="1">
    <citation type="journal article" date="2021" name="Comput. Struct. Biotechnol. J.">
        <title>De novo genome assembly of the potent medicinal plant Rehmannia glutinosa using nanopore technology.</title>
        <authorList>
            <person name="Ma L."/>
            <person name="Dong C."/>
            <person name="Song C."/>
            <person name="Wang X."/>
            <person name="Zheng X."/>
            <person name="Niu Y."/>
            <person name="Chen S."/>
            <person name="Feng W."/>
        </authorList>
    </citation>
    <scope>NUCLEOTIDE SEQUENCE [LARGE SCALE GENOMIC DNA]</scope>
    <source>
        <strain evidence="4">DH-2019</strain>
    </source>
</reference>
<accession>A0ABR0UIZ8</accession>
<comment type="caution">
    <text evidence="3">Lacks conserved residue(s) required for the propagation of feature annotation.</text>
</comment>
<feature type="short sequence motif" description="LxCxE motif" evidence="3">
    <location>
        <begin position="166"/>
        <end position="170"/>
    </location>
</feature>
<feature type="region of interest" description="SAW" evidence="3">
    <location>
        <begin position="434"/>
        <end position="510"/>
    </location>
</feature>
<keyword evidence="1" id="KW-0805">Transcription regulation</keyword>
<comment type="similarity">
    <text evidence="3">Belongs to the GRAS family.</text>
</comment>
<evidence type="ECO:0000313" key="4">
    <source>
        <dbReference type="EMBL" id="KAK6122588.1"/>
    </source>
</evidence>
<keyword evidence="2" id="KW-0804">Transcription</keyword>
<evidence type="ECO:0000256" key="3">
    <source>
        <dbReference type="PROSITE-ProRule" id="PRU01191"/>
    </source>
</evidence>
<dbReference type="Proteomes" id="UP001318860">
    <property type="component" value="Unassembled WGS sequence"/>
</dbReference>
<evidence type="ECO:0000256" key="1">
    <source>
        <dbReference type="ARBA" id="ARBA00023015"/>
    </source>
</evidence>
<keyword evidence="5" id="KW-1185">Reference proteome</keyword>
<comment type="caution">
    <text evidence="4">The sequence shown here is derived from an EMBL/GenBank/DDBJ whole genome shotgun (WGS) entry which is preliminary data.</text>
</comment>
<organism evidence="4 5">
    <name type="scientific">Rehmannia glutinosa</name>
    <name type="common">Chinese foxglove</name>
    <dbReference type="NCBI Taxonomy" id="99300"/>
    <lineage>
        <taxon>Eukaryota</taxon>
        <taxon>Viridiplantae</taxon>
        <taxon>Streptophyta</taxon>
        <taxon>Embryophyta</taxon>
        <taxon>Tracheophyta</taxon>
        <taxon>Spermatophyta</taxon>
        <taxon>Magnoliopsida</taxon>
        <taxon>eudicotyledons</taxon>
        <taxon>Gunneridae</taxon>
        <taxon>Pentapetalae</taxon>
        <taxon>asterids</taxon>
        <taxon>lamiids</taxon>
        <taxon>Lamiales</taxon>
        <taxon>Orobanchaceae</taxon>
        <taxon>Rehmannieae</taxon>
        <taxon>Rehmannia</taxon>
    </lineage>
</organism>
<dbReference type="PROSITE" id="PS50985">
    <property type="entry name" value="GRAS"/>
    <property type="match status" value="1"/>
</dbReference>
<evidence type="ECO:0008006" key="6">
    <source>
        <dbReference type="Google" id="ProtNLM"/>
    </source>
</evidence>
<dbReference type="EMBL" id="JABTTQ020002679">
    <property type="protein sequence ID" value="KAK6122588.1"/>
    <property type="molecule type" value="Genomic_DNA"/>
</dbReference>
<proteinExistence type="inferred from homology"/>
<dbReference type="PANTHER" id="PTHR31636">
    <property type="entry name" value="OSJNBA0084A10.13 PROTEIN-RELATED"/>
    <property type="match status" value="1"/>
</dbReference>
<name>A0ABR0UIZ8_REHGL</name>